<dbReference type="InterPro" id="IPR008978">
    <property type="entry name" value="HSP20-like_chaperone"/>
</dbReference>
<comment type="caution">
    <text evidence="4">The sequence shown here is derived from an EMBL/GenBank/DDBJ whole genome shotgun (WGS) entry which is preliminary data.</text>
</comment>
<dbReference type="Pfam" id="PF00011">
    <property type="entry name" value="HSP20"/>
    <property type="match status" value="1"/>
</dbReference>
<reference evidence="4" key="1">
    <citation type="submission" date="2021-03" db="EMBL/GenBank/DDBJ databases">
        <authorList>
            <person name="Kanchanasin P."/>
            <person name="Saeng-In P."/>
            <person name="Phongsopitanun W."/>
            <person name="Yuki M."/>
            <person name="Kudo T."/>
            <person name="Ohkuma M."/>
            <person name="Tanasupawat S."/>
        </authorList>
    </citation>
    <scope>NUCLEOTIDE SEQUENCE</scope>
    <source>
        <strain evidence="4">GKU 128</strain>
    </source>
</reference>
<dbReference type="CDD" id="cd06464">
    <property type="entry name" value="ACD_sHsps-like"/>
    <property type="match status" value="1"/>
</dbReference>
<evidence type="ECO:0000259" key="3">
    <source>
        <dbReference type="PROSITE" id="PS01031"/>
    </source>
</evidence>
<feature type="domain" description="SHSP" evidence="3">
    <location>
        <begin position="26"/>
        <end position="138"/>
    </location>
</feature>
<evidence type="ECO:0000256" key="1">
    <source>
        <dbReference type="PROSITE-ProRule" id="PRU00285"/>
    </source>
</evidence>
<organism evidence="4 5">
    <name type="scientific">Actinomadura barringtoniae</name>
    <dbReference type="NCBI Taxonomy" id="1427535"/>
    <lineage>
        <taxon>Bacteria</taxon>
        <taxon>Bacillati</taxon>
        <taxon>Actinomycetota</taxon>
        <taxon>Actinomycetes</taxon>
        <taxon>Streptosporangiales</taxon>
        <taxon>Thermomonosporaceae</taxon>
        <taxon>Actinomadura</taxon>
    </lineage>
</organism>
<name>A0A939P8P3_9ACTN</name>
<dbReference type="PROSITE" id="PS01031">
    <property type="entry name" value="SHSP"/>
    <property type="match status" value="1"/>
</dbReference>
<dbReference type="InterPro" id="IPR031107">
    <property type="entry name" value="Small_HSP"/>
</dbReference>
<dbReference type="InterPro" id="IPR002068">
    <property type="entry name" value="A-crystallin/Hsp20_dom"/>
</dbReference>
<dbReference type="SUPFAM" id="SSF49764">
    <property type="entry name" value="HSP20-like chaperones"/>
    <property type="match status" value="1"/>
</dbReference>
<dbReference type="Gene3D" id="2.60.40.790">
    <property type="match status" value="1"/>
</dbReference>
<dbReference type="AlphaFoldDB" id="A0A939P8P3"/>
<accession>A0A939P8P3</accession>
<gene>
    <name evidence="4" type="ORF">J4573_12705</name>
</gene>
<dbReference type="Proteomes" id="UP000669179">
    <property type="component" value="Unassembled WGS sequence"/>
</dbReference>
<evidence type="ECO:0000256" key="2">
    <source>
        <dbReference type="RuleBase" id="RU003616"/>
    </source>
</evidence>
<comment type="similarity">
    <text evidence="1 2">Belongs to the small heat shock protein (HSP20) family.</text>
</comment>
<evidence type="ECO:0000313" key="4">
    <source>
        <dbReference type="EMBL" id="MBO2447956.1"/>
    </source>
</evidence>
<dbReference type="EMBL" id="JAGEOJ010000004">
    <property type="protein sequence ID" value="MBO2447956.1"/>
    <property type="molecule type" value="Genomic_DNA"/>
</dbReference>
<dbReference type="PANTHER" id="PTHR11527">
    <property type="entry name" value="HEAT-SHOCK PROTEIN 20 FAMILY MEMBER"/>
    <property type="match status" value="1"/>
</dbReference>
<sequence length="138" mass="15988">MSALERWEPRTLFPDLFEWLESPFGMTRPIMGPGMRIEHFTEAGEYVIRAELPDLDPDKDVEITVSGGVLRIHAERHEEKKEDRRTEFRYGSFTRSMILPADVKIDDVKAAYDKGILTVRIPMPKAVKQETKRISIDK</sequence>
<proteinExistence type="inferred from homology"/>
<dbReference type="RefSeq" id="WP_208255588.1">
    <property type="nucleotide sequence ID" value="NZ_JAGEOJ010000004.1"/>
</dbReference>
<keyword evidence="5" id="KW-1185">Reference proteome</keyword>
<protein>
    <submittedName>
        <fullName evidence="4">Hsp20/alpha crystallin family protein</fullName>
    </submittedName>
</protein>
<evidence type="ECO:0000313" key="5">
    <source>
        <dbReference type="Proteomes" id="UP000669179"/>
    </source>
</evidence>